<evidence type="ECO:0000256" key="7">
    <source>
        <dbReference type="SAM" id="Phobius"/>
    </source>
</evidence>
<keyword evidence="4 7" id="KW-0812">Transmembrane</keyword>
<organism evidence="8">
    <name type="scientific">Alexandrium catenella</name>
    <name type="common">Red tide dinoflagellate</name>
    <name type="synonym">Gonyaulax catenella</name>
    <dbReference type="NCBI Taxonomy" id="2925"/>
    <lineage>
        <taxon>Eukaryota</taxon>
        <taxon>Sar</taxon>
        <taxon>Alveolata</taxon>
        <taxon>Dinophyceae</taxon>
        <taxon>Gonyaulacales</taxon>
        <taxon>Pyrocystaceae</taxon>
        <taxon>Alexandrium</taxon>
    </lineage>
</organism>
<proteinExistence type="inferred from homology"/>
<gene>
    <name evidence="8" type="ORF">ACAT0790_LOCUS52335</name>
</gene>
<evidence type="ECO:0000256" key="2">
    <source>
        <dbReference type="ARBA" id="ARBA00007015"/>
    </source>
</evidence>
<protein>
    <submittedName>
        <fullName evidence="8">Uncharacterized protein</fullName>
    </submittedName>
</protein>
<feature type="transmembrane region" description="Helical" evidence="7">
    <location>
        <begin position="234"/>
        <end position="257"/>
    </location>
</feature>
<dbReference type="PANTHER" id="PTHR31585">
    <property type="entry name" value="FOLATE-BIOPTERIN TRANSPORTER 1, CHLOROPLASTIC"/>
    <property type="match status" value="1"/>
</dbReference>
<dbReference type="EMBL" id="HBGE01087910">
    <property type="protein sequence ID" value="CAD9175566.1"/>
    <property type="molecule type" value="Transcribed_RNA"/>
</dbReference>
<feature type="transmembrane region" description="Helical" evidence="7">
    <location>
        <begin position="95"/>
        <end position="117"/>
    </location>
</feature>
<dbReference type="SUPFAM" id="SSF103473">
    <property type="entry name" value="MFS general substrate transporter"/>
    <property type="match status" value="1"/>
</dbReference>
<feature type="transmembrane region" description="Helical" evidence="7">
    <location>
        <begin position="137"/>
        <end position="154"/>
    </location>
</feature>
<feature type="transmembrane region" description="Helical" evidence="7">
    <location>
        <begin position="166"/>
        <end position="186"/>
    </location>
</feature>
<dbReference type="InterPro" id="IPR039309">
    <property type="entry name" value="BT1"/>
</dbReference>
<dbReference type="AlphaFoldDB" id="A0A7S1RTX7"/>
<comment type="subcellular location">
    <subcellularLocation>
        <location evidence="1">Membrane</location>
        <topology evidence="1">Multi-pass membrane protein</topology>
    </subcellularLocation>
</comment>
<reference evidence="8" key="1">
    <citation type="submission" date="2021-01" db="EMBL/GenBank/DDBJ databases">
        <authorList>
            <person name="Corre E."/>
            <person name="Pelletier E."/>
            <person name="Niang G."/>
            <person name="Scheremetjew M."/>
            <person name="Finn R."/>
            <person name="Kale V."/>
            <person name="Holt S."/>
            <person name="Cochrane G."/>
            <person name="Meng A."/>
            <person name="Brown T."/>
            <person name="Cohen L."/>
        </authorList>
    </citation>
    <scope>NUCLEOTIDE SEQUENCE</scope>
    <source>
        <strain evidence="8">OF101</strain>
    </source>
</reference>
<dbReference type="Pfam" id="PF03092">
    <property type="entry name" value="BT1"/>
    <property type="match status" value="1"/>
</dbReference>
<feature type="transmembrane region" description="Helical" evidence="7">
    <location>
        <begin position="42"/>
        <end position="63"/>
    </location>
</feature>
<keyword evidence="6 7" id="KW-0472">Membrane</keyword>
<accession>A0A7S1RTX7</accession>
<feature type="transmembrane region" description="Helical" evidence="7">
    <location>
        <begin position="277"/>
        <end position="299"/>
    </location>
</feature>
<evidence type="ECO:0000313" key="8">
    <source>
        <dbReference type="EMBL" id="CAD9175566.1"/>
    </source>
</evidence>
<sequence>MIALLPVTFIVIPVARNFLEETPKTPNEVATTRKHLAEQKEACFLCCLMFLGTVALTFIGIVYESVAVNAVASLAVAVVMLVAFSVLLKPIIAKVNAFFLLQTSLGFSIAGASFYFYTDAPEQYPEGPHFSQEFYTSILGTAGSICSLLGICTYQRYASQWTYRGLLFVSNVALSLLSVSDIILFTRLNVHFGLPDHAFVLGASVLTSVIAQWMWMPGIVILSQLCPKGMEATMYALLAGCHNLGNTVASSCGAWVLELLHCQPTGAIGESKQFEHLWVGSVLSTVLPMVTLILLPWLIPNARQTDKLLEDCERDATSGSLWKRWVAR</sequence>
<keyword evidence="5 7" id="KW-1133">Transmembrane helix</keyword>
<feature type="transmembrane region" description="Helical" evidence="7">
    <location>
        <begin position="198"/>
        <end position="222"/>
    </location>
</feature>
<evidence type="ECO:0000256" key="3">
    <source>
        <dbReference type="ARBA" id="ARBA00022448"/>
    </source>
</evidence>
<evidence type="ECO:0000256" key="1">
    <source>
        <dbReference type="ARBA" id="ARBA00004141"/>
    </source>
</evidence>
<comment type="similarity">
    <text evidence="2">Belongs to the major facilitator superfamily. Folate-biopterin transporter (TC 2.A.71) family.</text>
</comment>
<dbReference type="InterPro" id="IPR036259">
    <property type="entry name" value="MFS_trans_sf"/>
</dbReference>
<dbReference type="PANTHER" id="PTHR31585:SF0">
    <property type="entry name" value="FOLATE-BIOPTERIN TRANSPORTER 1, CHLOROPLASTIC"/>
    <property type="match status" value="1"/>
</dbReference>
<feature type="transmembrane region" description="Helical" evidence="7">
    <location>
        <begin position="69"/>
        <end position="88"/>
    </location>
</feature>
<dbReference type="GO" id="GO:0016020">
    <property type="term" value="C:membrane"/>
    <property type="evidence" value="ECO:0007669"/>
    <property type="project" value="UniProtKB-SubCell"/>
</dbReference>
<evidence type="ECO:0000256" key="5">
    <source>
        <dbReference type="ARBA" id="ARBA00022989"/>
    </source>
</evidence>
<keyword evidence="3" id="KW-0813">Transport</keyword>
<evidence type="ECO:0000256" key="4">
    <source>
        <dbReference type="ARBA" id="ARBA00022692"/>
    </source>
</evidence>
<name>A0A7S1RTX7_ALECA</name>
<evidence type="ECO:0000256" key="6">
    <source>
        <dbReference type="ARBA" id="ARBA00023136"/>
    </source>
</evidence>